<keyword evidence="2" id="KW-1185">Reference proteome</keyword>
<dbReference type="EMBL" id="JAXIVU010000006">
    <property type="protein sequence ID" value="MDY7219130.1"/>
    <property type="molecule type" value="Genomic_DNA"/>
</dbReference>
<sequence length="635" mass="71971">MFFLPLYRTVVQSLSSGRLSDFFSSATVPQLAAVVFIQNAPKLAKQQASLASLERQFAQIIHAGHQANMKLDQAFQTCVSERFSVTQFAQGVNLLGGLQVGLLADEYPVAESRYLDDQGQWLFTFSPEYQKEVMPLQKVHFNEFDAEVSLSDAQNRTLREFLAAADESFNVQGYAGSGKTHLVSRFAEFLNPQRTLLLAQTSGQLQALRKRAGEQFPAMTFMHAVGQVLDNNLLNDSWRLKDKSRGQYTWQVTHRQVAHWLNIPAIGHFSPAQVASICTRAVARFCNSVATYIDAIHLPAALAGQLSILEQRVLLEMVQRYWGELIQPSEPHIRLPIRGYHRIKLMALTKEVLDQQYTHIIVDEGHDIPTPMLQILDRSPQAVITLSDELQNLSGLPPERRDGIRQRSIAQSVRLGKQVEQVVNPLIQAHPSAVKERFSGRADHCTHLHYYSGWHIPNQPTTLIVADEFDLFAWFQRLTHAEASFRLFPSTFKDFMIFAQDCIELYSRGTRPRHGLIFRYASWDALSEAMAHSPSFQSIERMLQKGYSLMDFQTAVDRHMRKGQGHIILARVSDTKNMEFASVYLSKDLLVAPTSRDNVDSRAQLFSRLYTACTRAQHELIVPDGFSDWIADVVK</sequence>
<dbReference type="SUPFAM" id="SSF52540">
    <property type="entry name" value="P-loop containing nucleoside triphosphate hydrolases"/>
    <property type="match status" value="1"/>
</dbReference>
<accession>A0ABU5GQY1</accession>
<dbReference type="Proteomes" id="UP001294570">
    <property type="component" value="Unassembled WGS sequence"/>
</dbReference>
<dbReference type="RefSeq" id="WP_321553226.1">
    <property type="nucleotide sequence ID" value="NZ_JAXIVU010000006.1"/>
</dbReference>
<organism evidence="1 2">
    <name type="scientific">Denitrificimonas halotolerans</name>
    <dbReference type="NCBI Taxonomy" id="3098930"/>
    <lineage>
        <taxon>Bacteria</taxon>
        <taxon>Pseudomonadati</taxon>
        <taxon>Pseudomonadota</taxon>
        <taxon>Gammaproteobacteria</taxon>
        <taxon>Pseudomonadales</taxon>
        <taxon>Pseudomonadaceae</taxon>
        <taxon>Denitrificimonas</taxon>
    </lineage>
</organism>
<evidence type="ECO:0000313" key="2">
    <source>
        <dbReference type="Proteomes" id="UP001294570"/>
    </source>
</evidence>
<name>A0ABU5GQY1_9GAMM</name>
<dbReference type="Gene3D" id="3.40.50.300">
    <property type="entry name" value="P-loop containing nucleotide triphosphate hydrolases"/>
    <property type="match status" value="1"/>
</dbReference>
<proteinExistence type="predicted"/>
<comment type="caution">
    <text evidence="1">The sequence shown here is derived from an EMBL/GenBank/DDBJ whole genome shotgun (WGS) entry which is preliminary data.</text>
</comment>
<reference evidence="1 2" key="1">
    <citation type="submission" date="2023-12" db="EMBL/GenBank/DDBJ databases">
        <title>Denitrificimonas halotolerans sp. nov.,a novel species isolated from landfill leachate.</title>
        <authorList>
            <person name="Wang S."/>
        </authorList>
    </citation>
    <scope>NUCLEOTIDE SEQUENCE [LARGE SCALE GENOMIC DNA]</scope>
    <source>
        <strain evidence="1 2">JX-1</strain>
    </source>
</reference>
<gene>
    <name evidence="1" type="ORF">TOI97_06050</name>
</gene>
<protein>
    <submittedName>
        <fullName evidence="1">AAA family ATPase</fullName>
    </submittedName>
</protein>
<evidence type="ECO:0000313" key="1">
    <source>
        <dbReference type="EMBL" id="MDY7219130.1"/>
    </source>
</evidence>
<dbReference type="InterPro" id="IPR027417">
    <property type="entry name" value="P-loop_NTPase"/>
</dbReference>